<feature type="domain" description="WSC" evidence="12">
    <location>
        <begin position="136"/>
        <end position="230"/>
    </location>
</feature>
<evidence type="ECO:0000256" key="3">
    <source>
        <dbReference type="ARBA" id="ARBA00022729"/>
    </source>
</evidence>
<feature type="domain" description="GON" evidence="11">
    <location>
        <begin position="1"/>
        <end position="163"/>
    </location>
</feature>
<dbReference type="PROSITE" id="PS51046">
    <property type="entry name" value="GON"/>
    <property type="match status" value="1"/>
</dbReference>
<comment type="caution">
    <text evidence="8">Lacks conserved residue(s) required for the propagation of feature annotation.</text>
</comment>
<feature type="non-terminal residue" evidence="13">
    <location>
        <position position="1"/>
    </location>
</feature>
<dbReference type="GO" id="GO:0004222">
    <property type="term" value="F:metalloendopeptidase activity"/>
    <property type="evidence" value="ECO:0007669"/>
    <property type="project" value="InterPro"/>
</dbReference>
<keyword evidence="6 8" id="KW-1015">Disulfide bond</keyword>
<keyword evidence="7" id="KW-0325">Glycoprotein</keyword>
<dbReference type="GO" id="GO:0048589">
    <property type="term" value="P:developmental growth"/>
    <property type="evidence" value="ECO:0007669"/>
    <property type="project" value="UniProtKB-ARBA"/>
</dbReference>
<dbReference type="AlphaFoldDB" id="A0A9D4MV01"/>
<dbReference type="PANTHER" id="PTHR14949">
    <property type="entry name" value="EGF-LIKE-DOMAIN, MULTIPLE 7, 8"/>
    <property type="match status" value="1"/>
</dbReference>
<dbReference type="Pfam" id="PF08685">
    <property type="entry name" value="GON"/>
    <property type="match status" value="1"/>
</dbReference>
<dbReference type="InterPro" id="IPR002049">
    <property type="entry name" value="LE_dom"/>
</dbReference>
<evidence type="ECO:0000259" key="11">
    <source>
        <dbReference type="PROSITE" id="PS51046"/>
    </source>
</evidence>
<dbReference type="PROSITE" id="PS00022">
    <property type="entry name" value="EGF_1"/>
    <property type="match status" value="2"/>
</dbReference>
<accession>A0A9D4MV01</accession>
<feature type="compositionally biased region" description="Polar residues" evidence="9">
    <location>
        <begin position="796"/>
        <end position="807"/>
    </location>
</feature>
<dbReference type="CDD" id="cd00054">
    <property type="entry name" value="EGF_CA"/>
    <property type="match status" value="1"/>
</dbReference>
<dbReference type="InterPro" id="IPR013320">
    <property type="entry name" value="ConA-like_dom_sf"/>
</dbReference>
<dbReference type="InterPro" id="IPR000742">
    <property type="entry name" value="EGF"/>
</dbReference>
<reference evidence="13" key="1">
    <citation type="journal article" date="2019" name="bioRxiv">
        <title>The Genome of the Zebra Mussel, Dreissena polymorpha: A Resource for Invasive Species Research.</title>
        <authorList>
            <person name="McCartney M.A."/>
            <person name="Auch B."/>
            <person name="Kono T."/>
            <person name="Mallez S."/>
            <person name="Zhang Y."/>
            <person name="Obille A."/>
            <person name="Becker A."/>
            <person name="Abrahante J.E."/>
            <person name="Garbe J."/>
            <person name="Badalamenti J.P."/>
            <person name="Herman A."/>
            <person name="Mangelson H."/>
            <person name="Liachko I."/>
            <person name="Sullivan S."/>
            <person name="Sone E.D."/>
            <person name="Koren S."/>
            <person name="Silverstein K.A.T."/>
            <person name="Beckman K.B."/>
            <person name="Gohl D.M."/>
        </authorList>
    </citation>
    <scope>NUCLEOTIDE SEQUENCE</scope>
    <source>
        <strain evidence="13">Duluth1</strain>
        <tissue evidence="13">Whole animal</tissue>
    </source>
</reference>
<dbReference type="Proteomes" id="UP000828390">
    <property type="component" value="Unassembled WGS sequence"/>
</dbReference>
<evidence type="ECO:0000256" key="8">
    <source>
        <dbReference type="PROSITE-ProRule" id="PRU00076"/>
    </source>
</evidence>
<dbReference type="SUPFAM" id="SSF57196">
    <property type="entry name" value="EGF/Laminin"/>
    <property type="match status" value="1"/>
</dbReference>
<dbReference type="SMART" id="SM00321">
    <property type="entry name" value="WSC"/>
    <property type="match status" value="1"/>
</dbReference>
<dbReference type="GO" id="GO:0009986">
    <property type="term" value="C:cell surface"/>
    <property type="evidence" value="ECO:0007669"/>
    <property type="project" value="TreeGrafter"/>
</dbReference>
<organism evidence="13 14">
    <name type="scientific">Dreissena polymorpha</name>
    <name type="common">Zebra mussel</name>
    <name type="synonym">Mytilus polymorpha</name>
    <dbReference type="NCBI Taxonomy" id="45954"/>
    <lineage>
        <taxon>Eukaryota</taxon>
        <taxon>Metazoa</taxon>
        <taxon>Spiralia</taxon>
        <taxon>Lophotrochozoa</taxon>
        <taxon>Mollusca</taxon>
        <taxon>Bivalvia</taxon>
        <taxon>Autobranchia</taxon>
        <taxon>Heteroconchia</taxon>
        <taxon>Euheterodonta</taxon>
        <taxon>Imparidentia</taxon>
        <taxon>Neoheterodontei</taxon>
        <taxon>Myida</taxon>
        <taxon>Dreissenoidea</taxon>
        <taxon>Dreissenidae</taxon>
        <taxon>Dreissena</taxon>
    </lineage>
</organism>
<evidence type="ECO:0000256" key="5">
    <source>
        <dbReference type="ARBA" id="ARBA00022837"/>
    </source>
</evidence>
<reference evidence="13" key="2">
    <citation type="submission" date="2020-11" db="EMBL/GenBank/DDBJ databases">
        <authorList>
            <person name="McCartney M.A."/>
            <person name="Auch B."/>
            <person name="Kono T."/>
            <person name="Mallez S."/>
            <person name="Becker A."/>
            <person name="Gohl D.M."/>
            <person name="Silverstein K.A.T."/>
            <person name="Koren S."/>
            <person name="Bechman K.B."/>
            <person name="Herman A."/>
            <person name="Abrahante J.E."/>
            <person name="Garbe J."/>
        </authorList>
    </citation>
    <scope>NUCLEOTIDE SEQUENCE</scope>
    <source>
        <strain evidence="13">Duluth1</strain>
        <tissue evidence="13">Whole animal</tissue>
    </source>
</reference>
<evidence type="ECO:0000256" key="1">
    <source>
        <dbReference type="ARBA" id="ARBA00022536"/>
    </source>
</evidence>
<feature type="domain" description="EGF-like" evidence="10">
    <location>
        <begin position="412"/>
        <end position="443"/>
    </location>
</feature>
<feature type="domain" description="EGF-like" evidence="10">
    <location>
        <begin position="258"/>
        <end position="296"/>
    </location>
</feature>
<keyword evidence="5" id="KW-0106">Calcium</keyword>
<dbReference type="Gene3D" id="2.10.25.10">
    <property type="entry name" value="Laminin"/>
    <property type="match status" value="1"/>
</dbReference>
<dbReference type="GO" id="GO:0005576">
    <property type="term" value="C:extracellular region"/>
    <property type="evidence" value="ECO:0007669"/>
    <property type="project" value="TreeGrafter"/>
</dbReference>
<dbReference type="SUPFAM" id="SSF49899">
    <property type="entry name" value="Concanavalin A-like lectins/glucanases"/>
    <property type="match status" value="1"/>
</dbReference>
<evidence type="ECO:0000259" key="10">
    <source>
        <dbReference type="PROSITE" id="PS50026"/>
    </source>
</evidence>
<dbReference type="Pfam" id="PF13385">
    <property type="entry name" value="Laminin_G_3"/>
    <property type="match status" value="1"/>
</dbReference>
<dbReference type="EMBL" id="JAIWYP010000001">
    <property type="protein sequence ID" value="KAH3883011.1"/>
    <property type="molecule type" value="Genomic_DNA"/>
</dbReference>
<keyword evidence="2" id="KW-0479">Metal-binding</keyword>
<dbReference type="FunFam" id="2.10.25.10:FF:000508">
    <property type="entry name" value="Eyes shut homolog"/>
    <property type="match status" value="1"/>
</dbReference>
<dbReference type="InterPro" id="IPR050969">
    <property type="entry name" value="Dev_Signal_Modulators"/>
</dbReference>
<protein>
    <submittedName>
        <fullName evidence="13">Uncharacterized protein</fullName>
    </submittedName>
</protein>
<dbReference type="PROSITE" id="PS01186">
    <property type="entry name" value="EGF_2"/>
    <property type="match status" value="2"/>
</dbReference>
<keyword evidence="4" id="KW-0677">Repeat</keyword>
<dbReference type="Pfam" id="PF01822">
    <property type="entry name" value="WSC"/>
    <property type="match status" value="1"/>
</dbReference>
<feature type="region of interest" description="Disordered" evidence="9">
    <location>
        <begin position="782"/>
        <end position="834"/>
    </location>
</feature>
<keyword evidence="1 8" id="KW-0245">EGF-like domain</keyword>
<sequence length="1056" mass="111498">LQTPNPRAFITLNSGRTSNFATFYDNVGSPTVYADKYPNGMATQRGRTEFSRISVMLDTLTLDTGDFTFANTTGPNTIRYGEAGDQYAGSAECAPMGTFQIDLSGTPFTVRAGTRWSWSGFFVRGNVSQGQAVVDDDSFVGCYADKWERVLPSYKVTIVNMTIEYCKSHCLGKGQGFFGLEYYSECLCGDDKQRVANSRRVADSMCNYPCSGNMNQSCGGLWYISVYKTVSQRITGRCGGYPGRCAPSMPLVLDIVHDQHTCLASNPCLHEGRCLATSSTGYKCMCYPGYTGDNCEIVNKTIMDDGRTCPSGYQAETCMCFETSCNGAMFQGDVCTATGRSQVTCHPGNPAHVVLYNKQATGWVQCPTGAQIVGCSYWADQPLTAYQGQGLVDQEGKCRIPNASATVQARCKEFMCGCENGGHCNSVTGRCECPQGYYGDKCETFDFCSYYEDINNNTAPCSATGVCTPVYKNTVTASGGDKAGDRCVFPFDWIDYTYNTCVEDNLVGPPFACAGEFALADDVKDAPTYIDLGPWSPGPRYTVATWVSPWRIDTMRQTIVGGAQNCNDFGINFNSGTFRGYLKLSTKCPRDLDTGPKMAMIGTWYMVAITSNASHASIFVNGDLIDTNTVLLNHIPTTAGFWIGAAVCCSEDYFRGLIKTVKVWNHDLSAQDINESMYNTGMANSTYEAMYNGLVGHWELGDTVMPPCTGDDVVDHSGVDWILRDHDIISGIHCNISRFVVLEGVTVVVARYNGTGGVLDVTALEAQIDGYIDAVGAGYRGGSTPSTPGEGGVQGESYSGVGSQNVPENRGVGGGGIGGNHMTDGIGRSGDGGGYGTPGANGVKAVGDRTGLGAGGVMYGDPDVSRLYMGSGGGSGGNAKDLSVNPVGGRGGNGGGAIRIYAERSIIVTGVISAAGAAGNGDSPKGVGCISCPDACDLTSPVRCLGNSTTACWDMSGPGGGGSGGTIYLSAKLVNVGFQRLDAMGGAGGTGGGSCGGDGGLGRIRVDSVILKGVVSDNHAAVKLSTSQSQFIDLSQHGQKQINYMTTEFGNEVYRG</sequence>
<name>A0A9D4MV01_DREPO</name>
<feature type="disulfide bond" evidence="8">
    <location>
        <begin position="286"/>
        <end position="295"/>
    </location>
</feature>
<evidence type="ECO:0000256" key="7">
    <source>
        <dbReference type="ARBA" id="ARBA00023180"/>
    </source>
</evidence>
<dbReference type="InterPro" id="IPR012314">
    <property type="entry name" value="Pept_M12B_GON-ADAMTSs"/>
</dbReference>
<dbReference type="SMART" id="SM00181">
    <property type="entry name" value="EGF"/>
    <property type="match status" value="2"/>
</dbReference>
<comment type="caution">
    <text evidence="13">The sequence shown here is derived from an EMBL/GenBank/DDBJ whole genome shotgun (WGS) entry which is preliminary data.</text>
</comment>
<dbReference type="GO" id="GO:0008270">
    <property type="term" value="F:zinc ion binding"/>
    <property type="evidence" value="ECO:0007669"/>
    <property type="project" value="InterPro"/>
</dbReference>
<evidence type="ECO:0000313" key="14">
    <source>
        <dbReference type="Proteomes" id="UP000828390"/>
    </source>
</evidence>
<dbReference type="Gene3D" id="2.60.120.200">
    <property type="match status" value="1"/>
</dbReference>
<dbReference type="PROSITE" id="PS50026">
    <property type="entry name" value="EGF_3"/>
    <property type="match status" value="2"/>
</dbReference>
<keyword evidence="14" id="KW-1185">Reference proteome</keyword>
<dbReference type="PROSITE" id="PS51212">
    <property type="entry name" value="WSC"/>
    <property type="match status" value="1"/>
</dbReference>
<proteinExistence type="predicted"/>
<feature type="disulfide bond" evidence="8">
    <location>
        <begin position="433"/>
        <end position="442"/>
    </location>
</feature>
<evidence type="ECO:0000256" key="9">
    <source>
        <dbReference type="SAM" id="MobiDB-lite"/>
    </source>
</evidence>
<evidence type="ECO:0000256" key="4">
    <source>
        <dbReference type="ARBA" id="ARBA00022737"/>
    </source>
</evidence>
<dbReference type="Pfam" id="PF00008">
    <property type="entry name" value="EGF"/>
    <property type="match status" value="1"/>
</dbReference>
<dbReference type="CDD" id="cd00055">
    <property type="entry name" value="EGF_Lam"/>
    <property type="match status" value="1"/>
</dbReference>
<dbReference type="PANTHER" id="PTHR14949:SF54">
    <property type="entry name" value="VWFD DOMAIN-CONTAINING PROTEIN"/>
    <property type="match status" value="1"/>
</dbReference>
<keyword evidence="3" id="KW-0732">Signal</keyword>
<evidence type="ECO:0000259" key="12">
    <source>
        <dbReference type="PROSITE" id="PS51212"/>
    </source>
</evidence>
<dbReference type="InterPro" id="IPR002889">
    <property type="entry name" value="WSC_carb-bd"/>
</dbReference>
<evidence type="ECO:0000313" key="13">
    <source>
        <dbReference type="EMBL" id="KAH3883011.1"/>
    </source>
</evidence>
<dbReference type="GO" id="GO:0005102">
    <property type="term" value="F:signaling receptor binding"/>
    <property type="evidence" value="ECO:0007669"/>
    <property type="project" value="TreeGrafter"/>
</dbReference>
<gene>
    <name evidence="13" type="ORF">DPMN_006959</name>
</gene>
<evidence type="ECO:0000256" key="6">
    <source>
        <dbReference type="ARBA" id="ARBA00023157"/>
    </source>
</evidence>
<evidence type="ECO:0000256" key="2">
    <source>
        <dbReference type="ARBA" id="ARBA00022723"/>
    </source>
</evidence>